<dbReference type="EMBL" id="JAWZYT010003068">
    <property type="protein sequence ID" value="KAK4300379.1"/>
    <property type="molecule type" value="Genomic_DNA"/>
</dbReference>
<feature type="compositionally biased region" description="Basic and acidic residues" evidence="1">
    <location>
        <begin position="75"/>
        <end position="133"/>
    </location>
</feature>
<keyword evidence="3" id="KW-1185">Reference proteome</keyword>
<feature type="region of interest" description="Disordered" evidence="1">
    <location>
        <begin position="71"/>
        <end position="133"/>
    </location>
</feature>
<name>A0AAE1TZ29_9EUCA</name>
<comment type="caution">
    <text evidence="2">The sequence shown here is derived from an EMBL/GenBank/DDBJ whole genome shotgun (WGS) entry which is preliminary data.</text>
</comment>
<proteinExistence type="predicted"/>
<evidence type="ECO:0000313" key="3">
    <source>
        <dbReference type="Proteomes" id="UP001292094"/>
    </source>
</evidence>
<gene>
    <name evidence="2" type="ORF">Pmani_027422</name>
</gene>
<reference evidence="2" key="1">
    <citation type="submission" date="2023-11" db="EMBL/GenBank/DDBJ databases">
        <title>Genome assemblies of two species of porcelain crab, Petrolisthes cinctipes and Petrolisthes manimaculis (Anomura: Porcellanidae).</title>
        <authorList>
            <person name="Angst P."/>
        </authorList>
    </citation>
    <scope>NUCLEOTIDE SEQUENCE</scope>
    <source>
        <strain evidence="2">PB745_02</strain>
        <tissue evidence="2">Gill</tissue>
    </source>
</reference>
<sequence>MACPAERQTGGNPSRSEQRHLWPARRRPTSVTSPQRHTRRSLSLAGLQGDARSYQVPHWWTSDESIVIGNTVTGKRGEKGRERVKEEKEKKERRYEAKGGGGEKQEEIKEKRDETENEKNERRTEAGGLGGKE</sequence>
<evidence type="ECO:0000313" key="2">
    <source>
        <dbReference type="EMBL" id="KAK4300379.1"/>
    </source>
</evidence>
<protein>
    <submittedName>
        <fullName evidence="2">Uncharacterized protein</fullName>
    </submittedName>
</protein>
<evidence type="ECO:0000256" key="1">
    <source>
        <dbReference type="SAM" id="MobiDB-lite"/>
    </source>
</evidence>
<feature type="region of interest" description="Disordered" evidence="1">
    <location>
        <begin position="1"/>
        <end position="51"/>
    </location>
</feature>
<dbReference type="Proteomes" id="UP001292094">
    <property type="component" value="Unassembled WGS sequence"/>
</dbReference>
<accession>A0AAE1TZ29</accession>
<dbReference type="AlphaFoldDB" id="A0AAE1TZ29"/>
<organism evidence="2 3">
    <name type="scientific">Petrolisthes manimaculis</name>
    <dbReference type="NCBI Taxonomy" id="1843537"/>
    <lineage>
        <taxon>Eukaryota</taxon>
        <taxon>Metazoa</taxon>
        <taxon>Ecdysozoa</taxon>
        <taxon>Arthropoda</taxon>
        <taxon>Crustacea</taxon>
        <taxon>Multicrustacea</taxon>
        <taxon>Malacostraca</taxon>
        <taxon>Eumalacostraca</taxon>
        <taxon>Eucarida</taxon>
        <taxon>Decapoda</taxon>
        <taxon>Pleocyemata</taxon>
        <taxon>Anomura</taxon>
        <taxon>Galatheoidea</taxon>
        <taxon>Porcellanidae</taxon>
        <taxon>Petrolisthes</taxon>
    </lineage>
</organism>